<dbReference type="Proteomes" id="UP000321301">
    <property type="component" value="Unassembled WGS sequence"/>
</dbReference>
<organism evidence="2 3">
    <name type="scientific">Cyclobacterium qasimii</name>
    <dbReference type="NCBI Taxonomy" id="1350429"/>
    <lineage>
        <taxon>Bacteria</taxon>
        <taxon>Pseudomonadati</taxon>
        <taxon>Bacteroidota</taxon>
        <taxon>Cytophagia</taxon>
        <taxon>Cytophagales</taxon>
        <taxon>Cyclobacteriaceae</taxon>
        <taxon>Cyclobacterium</taxon>
    </lineage>
</organism>
<evidence type="ECO:0008006" key="4">
    <source>
        <dbReference type="Google" id="ProtNLM"/>
    </source>
</evidence>
<keyword evidence="1" id="KW-0732">Signal</keyword>
<name>A0A512CAY9_9BACT</name>
<reference evidence="2 3" key="1">
    <citation type="submission" date="2019-07" db="EMBL/GenBank/DDBJ databases">
        <title>Whole genome shotgun sequence of Cyclobacterium qasimii NBRC 106168.</title>
        <authorList>
            <person name="Hosoyama A."/>
            <person name="Uohara A."/>
            <person name="Ohji S."/>
            <person name="Ichikawa N."/>
        </authorList>
    </citation>
    <scope>NUCLEOTIDE SEQUENCE [LARGE SCALE GENOMIC DNA]</scope>
    <source>
        <strain evidence="2 3">NBRC 106168</strain>
    </source>
</reference>
<dbReference type="InterPro" id="IPR019847">
    <property type="entry name" value="Gliding_motility_assoc_GldN"/>
</dbReference>
<evidence type="ECO:0000313" key="3">
    <source>
        <dbReference type="Proteomes" id="UP000321301"/>
    </source>
</evidence>
<evidence type="ECO:0000313" key="2">
    <source>
        <dbReference type="EMBL" id="GEO21369.1"/>
    </source>
</evidence>
<gene>
    <name evidence="2" type="ORF">CQA01_19030</name>
</gene>
<dbReference type="NCBIfam" id="TIGR03523">
    <property type="entry name" value="GldN"/>
    <property type="match status" value="1"/>
</dbReference>
<sequence length="278" mass="32517">MKEVMKELRKGLGLLTVCVIACCFFALPAFSQNNANSGNPGVDVGDGGFAMDTIYSVLPIRDSDKMYQIGVWRRIDLREKYNLPFYGTGGLKLDGIMMNIYDAVIDNSIEVFADEEFNERLSITDFQTKFLTAENGDSIFVKDLYYLDFREDFVFDKHRSEVRFDVKYIELVMPSPTNYDVGQKTIAFIRFRDFYNYFATQEHGQWMNFKNTSKNLSYSQAFDLRLFRSVVRKYTNPDNALLVDMVDSDDPNKDLQAYLKSVEFEYELLEWENNLWEW</sequence>
<dbReference type="EMBL" id="BJYV01000007">
    <property type="protein sequence ID" value="GEO21369.1"/>
    <property type="molecule type" value="Genomic_DNA"/>
</dbReference>
<dbReference type="AlphaFoldDB" id="A0A512CAY9"/>
<accession>A0A512CAY9</accession>
<feature type="signal peptide" evidence="1">
    <location>
        <begin position="1"/>
        <end position="31"/>
    </location>
</feature>
<proteinExistence type="predicted"/>
<dbReference type="Pfam" id="PF19841">
    <property type="entry name" value="GldN"/>
    <property type="match status" value="1"/>
</dbReference>
<evidence type="ECO:0000256" key="1">
    <source>
        <dbReference type="SAM" id="SignalP"/>
    </source>
</evidence>
<protein>
    <recommendedName>
        <fullName evidence="4">Gliding motility protein GldN</fullName>
    </recommendedName>
</protein>
<feature type="chain" id="PRO_5021967199" description="Gliding motility protein GldN" evidence="1">
    <location>
        <begin position="32"/>
        <end position="278"/>
    </location>
</feature>
<comment type="caution">
    <text evidence="2">The sequence shown here is derived from an EMBL/GenBank/DDBJ whole genome shotgun (WGS) entry which is preliminary data.</text>
</comment>
<keyword evidence="3" id="KW-1185">Reference proteome</keyword>